<reference evidence="1" key="1">
    <citation type="submission" date="2013-12" db="EMBL/GenBank/DDBJ databases">
        <authorList>
            <person name="Linke B."/>
        </authorList>
    </citation>
    <scope>NUCLEOTIDE SEQUENCE [LARGE SCALE GENOMIC DNA]</scope>
    <source>
        <strain evidence="1">CRIB-18</strain>
    </source>
</reference>
<evidence type="ECO:0000313" key="1">
    <source>
        <dbReference type="EMBL" id="CDR33687.1"/>
    </source>
</evidence>
<dbReference type="OrthoDB" id="20633at2"/>
<dbReference type="GO" id="GO:0005737">
    <property type="term" value="C:cytoplasm"/>
    <property type="evidence" value="ECO:0007669"/>
    <property type="project" value="TreeGrafter"/>
</dbReference>
<accession>A0A090CYL0</accession>
<dbReference type="InterPro" id="IPR023214">
    <property type="entry name" value="HAD_sf"/>
</dbReference>
<dbReference type="SUPFAM" id="SSF56784">
    <property type="entry name" value="HAD-like"/>
    <property type="match status" value="1"/>
</dbReference>
<evidence type="ECO:0000313" key="2">
    <source>
        <dbReference type="Proteomes" id="UP000031552"/>
    </source>
</evidence>
<dbReference type="InterPro" id="IPR036412">
    <property type="entry name" value="HAD-like_sf"/>
</dbReference>
<dbReference type="eggNOG" id="COG0647">
    <property type="taxonomic scope" value="Bacteria"/>
</dbReference>
<dbReference type="STRING" id="1437425.CSEC_0859"/>
<dbReference type="EMBL" id="CCEJ010000003">
    <property type="protein sequence ID" value="CDR33687.1"/>
    <property type="molecule type" value="Genomic_DNA"/>
</dbReference>
<dbReference type="AlphaFoldDB" id="A0A090CYL0"/>
<dbReference type="InterPro" id="IPR006357">
    <property type="entry name" value="HAD-SF_hydro_IIA"/>
</dbReference>
<comment type="caution">
    <text evidence="1">The sequence shown here is derived from an EMBL/GenBank/DDBJ whole genome shotgun (WGS) entry which is preliminary data.</text>
</comment>
<dbReference type="PANTHER" id="PTHR19288:SF90">
    <property type="entry name" value="OS08G0542600 PROTEIN"/>
    <property type="match status" value="1"/>
</dbReference>
<reference evidence="1" key="2">
    <citation type="submission" date="2014-09" db="EMBL/GenBank/DDBJ databases">
        <title>Criblamydia sequanensis harbors a mega-plasmid encoding arsenite resistance.</title>
        <authorList>
            <person name="Bertelli C."/>
            <person name="Goesmann A."/>
            <person name="Greub G."/>
        </authorList>
    </citation>
    <scope>NUCLEOTIDE SEQUENCE [LARGE SCALE GENOMIC DNA]</scope>
    <source>
        <strain evidence="1">CRIB-18</strain>
    </source>
</reference>
<proteinExistence type="predicted"/>
<dbReference type="GO" id="GO:0016791">
    <property type="term" value="F:phosphatase activity"/>
    <property type="evidence" value="ECO:0007669"/>
    <property type="project" value="TreeGrafter"/>
</dbReference>
<keyword evidence="1" id="KW-0378">Hydrolase</keyword>
<gene>
    <name evidence="1" type="ORF">CSEC_0859</name>
</gene>
<sequence length="297" mass="33726">MAVEFSSLEELIDQFDGILLDAYGVFWNGNSLGLMPNAEKVFNRLMMANKHVGILSNSSQLAEKEKSKLEKWGIFASKHYHFYLTSGEIGKKALLDLKLPFPIVRKKFFPLFKPHPQFSSYYDLFKETSFTETFDPSEADFIYLNIPHIEGKDQTETVSFQEEIDRILPLKLPMICFNPDKVAFEGNPLNAVIRQGAIGSLYEKRGGEVHYTGKPYPQAFQIAIDQFEKVGIRREKIVMIGDNPETDIRGANHVNLASALITETGVMSFHLKEKGSSAFDMIDKSDTPKFYLKSFTL</sequence>
<dbReference type="Pfam" id="PF13344">
    <property type="entry name" value="Hydrolase_6"/>
    <property type="match status" value="1"/>
</dbReference>
<dbReference type="Proteomes" id="UP000031552">
    <property type="component" value="Unassembled WGS sequence"/>
</dbReference>
<dbReference type="Pfam" id="PF13242">
    <property type="entry name" value="Hydrolase_like"/>
    <property type="match status" value="1"/>
</dbReference>
<protein>
    <submittedName>
        <fullName evidence="1">HAD-superfamily hydrolase</fullName>
    </submittedName>
</protein>
<dbReference type="InterPro" id="IPR006356">
    <property type="entry name" value="HAD-SF_hydro_IIA_hyp3"/>
</dbReference>
<dbReference type="NCBIfam" id="TIGR01459">
    <property type="entry name" value="HAD-SF-IIA-hyp4"/>
    <property type="match status" value="1"/>
</dbReference>
<dbReference type="RefSeq" id="WP_041017127.1">
    <property type="nucleotide sequence ID" value="NZ_CCEJ010000003.1"/>
</dbReference>
<dbReference type="Gene3D" id="3.40.50.1000">
    <property type="entry name" value="HAD superfamily/HAD-like"/>
    <property type="match status" value="2"/>
</dbReference>
<organism evidence="1 2">
    <name type="scientific">Candidatus Criblamydia sequanensis CRIB-18</name>
    <dbReference type="NCBI Taxonomy" id="1437425"/>
    <lineage>
        <taxon>Bacteria</taxon>
        <taxon>Pseudomonadati</taxon>
        <taxon>Chlamydiota</taxon>
        <taxon>Chlamydiia</taxon>
        <taxon>Parachlamydiales</taxon>
        <taxon>Candidatus Criblamydiaceae</taxon>
        <taxon>Candidatus Criblamydia</taxon>
    </lineage>
</organism>
<dbReference type="PANTHER" id="PTHR19288">
    <property type="entry name" value="4-NITROPHENYLPHOSPHATASE-RELATED"/>
    <property type="match status" value="1"/>
</dbReference>
<name>A0A090CYL0_9BACT</name>
<keyword evidence="2" id="KW-1185">Reference proteome</keyword>